<dbReference type="RefSeq" id="WP_126294661.1">
    <property type="nucleotide sequence ID" value="NZ_CP155468.1"/>
</dbReference>
<dbReference type="OrthoDB" id="9766361at2"/>
<dbReference type="InterPro" id="IPR001940">
    <property type="entry name" value="Peptidase_S1C"/>
</dbReference>
<keyword evidence="2" id="KW-0812">Transmembrane</keyword>
<dbReference type="PANTHER" id="PTHR43019:SF23">
    <property type="entry name" value="PROTEASE DO-LIKE 5, CHLOROPLASTIC"/>
    <property type="match status" value="1"/>
</dbReference>
<feature type="transmembrane region" description="Helical" evidence="2">
    <location>
        <begin position="53"/>
        <end position="74"/>
    </location>
</feature>
<evidence type="ECO:0000313" key="4">
    <source>
        <dbReference type="Proteomes" id="UP000276349"/>
    </source>
</evidence>
<evidence type="ECO:0000313" key="3">
    <source>
        <dbReference type="EMBL" id="RTQ92480.1"/>
    </source>
</evidence>
<evidence type="ECO:0000256" key="2">
    <source>
        <dbReference type="SAM" id="Phobius"/>
    </source>
</evidence>
<dbReference type="InterPro" id="IPR009003">
    <property type="entry name" value="Peptidase_S1_PA"/>
</dbReference>
<dbReference type="AlphaFoldDB" id="A0A3S0JR94"/>
<dbReference type="EMBL" id="RXNR01000031">
    <property type="protein sequence ID" value="RTQ92480.1"/>
    <property type="molecule type" value="Genomic_DNA"/>
</dbReference>
<dbReference type="GO" id="GO:0006508">
    <property type="term" value="P:proteolysis"/>
    <property type="evidence" value="ECO:0007669"/>
    <property type="project" value="UniProtKB-KW"/>
</dbReference>
<reference evidence="3 4" key="1">
    <citation type="submission" date="2018-12" db="EMBL/GenBank/DDBJ databases">
        <authorList>
            <person name="Yu L."/>
        </authorList>
    </citation>
    <scope>NUCLEOTIDE SEQUENCE [LARGE SCALE GENOMIC DNA]</scope>
    <source>
        <strain evidence="3 4">S5H2222</strain>
    </source>
</reference>
<dbReference type="Gene3D" id="2.40.10.120">
    <property type="match status" value="1"/>
</dbReference>
<dbReference type="Proteomes" id="UP000276349">
    <property type="component" value="Unassembled WGS sequence"/>
</dbReference>
<dbReference type="Pfam" id="PF13365">
    <property type="entry name" value="Trypsin_2"/>
    <property type="match status" value="1"/>
</dbReference>
<keyword evidence="3" id="KW-0645">Protease</keyword>
<evidence type="ECO:0000256" key="1">
    <source>
        <dbReference type="ARBA" id="ARBA00022825"/>
    </source>
</evidence>
<organism evidence="3 4">
    <name type="scientific">Lysinibacillus telephonicus</name>
    <dbReference type="NCBI Taxonomy" id="1714840"/>
    <lineage>
        <taxon>Bacteria</taxon>
        <taxon>Bacillati</taxon>
        <taxon>Bacillota</taxon>
        <taxon>Bacilli</taxon>
        <taxon>Bacillales</taxon>
        <taxon>Bacillaceae</taxon>
        <taxon>Lysinibacillus</taxon>
    </lineage>
</organism>
<dbReference type="PRINTS" id="PR00834">
    <property type="entry name" value="PROTEASES2C"/>
</dbReference>
<dbReference type="GO" id="GO:0004252">
    <property type="term" value="F:serine-type endopeptidase activity"/>
    <property type="evidence" value="ECO:0007669"/>
    <property type="project" value="InterPro"/>
</dbReference>
<gene>
    <name evidence="3" type="ORF">EKG35_11770</name>
</gene>
<protein>
    <submittedName>
        <fullName evidence="3">Serine protease</fullName>
    </submittedName>
</protein>
<proteinExistence type="predicted"/>
<name>A0A3S0JR94_9BACI</name>
<dbReference type="SUPFAM" id="SSF50494">
    <property type="entry name" value="Trypsin-like serine proteases"/>
    <property type="match status" value="1"/>
</dbReference>
<keyword evidence="2" id="KW-1133">Transmembrane helix</keyword>
<comment type="caution">
    <text evidence="3">The sequence shown here is derived from an EMBL/GenBank/DDBJ whole genome shotgun (WGS) entry which is preliminary data.</text>
</comment>
<dbReference type="PANTHER" id="PTHR43019">
    <property type="entry name" value="SERINE ENDOPROTEASE DEGS"/>
    <property type="match status" value="1"/>
</dbReference>
<keyword evidence="1" id="KW-0378">Hydrolase</keyword>
<keyword evidence="4" id="KW-1185">Reference proteome</keyword>
<keyword evidence="1" id="KW-0720">Serine protease</keyword>
<keyword evidence="2" id="KW-0472">Membrane</keyword>
<accession>A0A3S0JR94</accession>
<sequence length="272" mass="30453">MAKDNQSDFEPISEEELIELVLEEQKKALEKERQERLMGVKPTKKKMRQSTRLVAWIMAGMLMFSTFAVIFEIYSIPAIEFLKTSASLSGQDDIKAYKKAVVEVKTNSGKGTGFTISSDGYIITNEHVIEDALTVTITFPDDGIFKGEVVKSFPDIDLAILKVEGEDLPYLELADSYEPTKNEAIYFIGNPLYFSGIANEGEIIDYTLLSDWEEQVIMLDAPVYRGNSGSPVINDEGKVIGIIFATIKDNQYGHVGLFVPINLLQQQLDFLK</sequence>